<dbReference type="PANTHER" id="PTHR30514:SF10">
    <property type="entry name" value="MURR_RPIR FAMILY TRANSCRIPTIONAL REGULATOR"/>
    <property type="match status" value="1"/>
</dbReference>
<dbReference type="RefSeq" id="WP_121681058.1">
    <property type="nucleotide sequence ID" value="NZ_RCVZ01000008.1"/>
</dbReference>
<comment type="caution">
    <text evidence="6">The sequence shown here is derived from an EMBL/GenBank/DDBJ whole genome shotgun (WGS) entry which is preliminary data.</text>
</comment>
<dbReference type="CDD" id="cd05013">
    <property type="entry name" value="SIS_RpiR"/>
    <property type="match status" value="1"/>
</dbReference>
<keyword evidence="1" id="KW-0805">Transcription regulation</keyword>
<dbReference type="GO" id="GO:0003677">
    <property type="term" value="F:DNA binding"/>
    <property type="evidence" value="ECO:0007669"/>
    <property type="project" value="UniProtKB-KW"/>
</dbReference>
<dbReference type="SUPFAM" id="SSF46689">
    <property type="entry name" value="Homeodomain-like"/>
    <property type="match status" value="1"/>
</dbReference>
<keyword evidence="3" id="KW-0804">Transcription</keyword>
<dbReference type="InterPro" id="IPR000281">
    <property type="entry name" value="HTH_RpiR"/>
</dbReference>
<dbReference type="InterPro" id="IPR036388">
    <property type="entry name" value="WH-like_DNA-bd_sf"/>
</dbReference>
<feature type="domain" description="SIS" evidence="5">
    <location>
        <begin position="108"/>
        <end position="247"/>
    </location>
</feature>
<proteinExistence type="predicted"/>
<dbReference type="PROSITE" id="PS51464">
    <property type="entry name" value="SIS"/>
    <property type="match status" value="1"/>
</dbReference>
<dbReference type="InterPro" id="IPR046348">
    <property type="entry name" value="SIS_dom_sf"/>
</dbReference>
<evidence type="ECO:0000259" key="5">
    <source>
        <dbReference type="PROSITE" id="PS51464"/>
    </source>
</evidence>
<dbReference type="GO" id="GO:1901135">
    <property type="term" value="P:carbohydrate derivative metabolic process"/>
    <property type="evidence" value="ECO:0007669"/>
    <property type="project" value="InterPro"/>
</dbReference>
<reference evidence="6 7" key="1">
    <citation type="submission" date="2018-10" db="EMBL/GenBank/DDBJ databases">
        <title>Falsibacillus sp. genome draft.</title>
        <authorList>
            <person name="Shi S."/>
        </authorList>
    </citation>
    <scope>NUCLEOTIDE SEQUENCE [LARGE SCALE GENOMIC DNA]</scope>
    <source>
        <strain evidence="6 7">GY 10110</strain>
    </source>
</reference>
<evidence type="ECO:0000256" key="1">
    <source>
        <dbReference type="ARBA" id="ARBA00023015"/>
    </source>
</evidence>
<evidence type="ECO:0000259" key="4">
    <source>
        <dbReference type="PROSITE" id="PS51071"/>
    </source>
</evidence>
<evidence type="ECO:0000256" key="2">
    <source>
        <dbReference type="ARBA" id="ARBA00023125"/>
    </source>
</evidence>
<dbReference type="InterPro" id="IPR009057">
    <property type="entry name" value="Homeodomain-like_sf"/>
</dbReference>
<dbReference type="InterPro" id="IPR035472">
    <property type="entry name" value="RpiR-like_SIS"/>
</dbReference>
<dbReference type="GO" id="GO:0097367">
    <property type="term" value="F:carbohydrate derivative binding"/>
    <property type="evidence" value="ECO:0007669"/>
    <property type="project" value="InterPro"/>
</dbReference>
<name>A0A3L7JX42_9BACI</name>
<dbReference type="GO" id="GO:0003700">
    <property type="term" value="F:DNA-binding transcription factor activity"/>
    <property type="evidence" value="ECO:0007669"/>
    <property type="project" value="InterPro"/>
</dbReference>
<dbReference type="Pfam" id="PF01380">
    <property type="entry name" value="SIS"/>
    <property type="match status" value="1"/>
</dbReference>
<evidence type="ECO:0000256" key="3">
    <source>
        <dbReference type="ARBA" id="ARBA00023163"/>
    </source>
</evidence>
<gene>
    <name evidence="6" type="ORF">D9X91_13005</name>
</gene>
<evidence type="ECO:0000313" key="6">
    <source>
        <dbReference type="EMBL" id="RLQ94895.1"/>
    </source>
</evidence>
<dbReference type="PROSITE" id="PS51071">
    <property type="entry name" value="HTH_RPIR"/>
    <property type="match status" value="1"/>
</dbReference>
<dbReference type="InterPro" id="IPR001347">
    <property type="entry name" value="SIS_dom"/>
</dbReference>
<dbReference type="PANTHER" id="PTHR30514">
    <property type="entry name" value="GLUCOKINASE"/>
    <property type="match status" value="1"/>
</dbReference>
<dbReference type="Pfam" id="PF01418">
    <property type="entry name" value="HTH_6"/>
    <property type="match status" value="1"/>
</dbReference>
<keyword evidence="2" id="KW-0238">DNA-binding</keyword>
<feature type="domain" description="HTH rpiR-type" evidence="4">
    <location>
        <begin position="2"/>
        <end position="78"/>
    </location>
</feature>
<organism evidence="6 7">
    <name type="scientific">Falsibacillus albus</name>
    <dbReference type="NCBI Taxonomy" id="2478915"/>
    <lineage>
        <taxon>Bacteria</taxon>
        <taxon>Bacillati</taxon>
        <taxon>Bacillota</taxon>
        <taxon>Bacilli</taxon>
        <taxon>Bacillales</taxon>
        <taxon>Bacillaceae</taxon>
        <taxon>Falsibacillus</taxon>
    </lineage>
</organism>
<keyword evidence="7" id="KW-1185">Reference proteome</keyword>
<dbReference type="AlphaFoldDB" id="A0A3L7JX42"/>
<accession>A0A3L7JX42</accession>
<dbReference type="Proteomes" id="UP000276770">
    <property type="component" value="Unassembled WGS sequence"/>
</dbReference>
<dbReference type="Gene3D" id="1.10.10.10">
    <property type="entry name" value="Winged helix-like DNA-binding domain superfamily/Winged helix DNA-binding domain"/>
    <property type="match status" value="1"/>
</dbReference>
<sequence length="247" mass="28192">MGKVLEQFASYIKELTHSERHVLYYIEGNIDQAKNQSLTDMARVNSVSTTTIVRMCHKLGLEGFTELKFLLKKMESDSRPEASDAIDRYRREMDQALSSLKVKDFEEISEQLMRADRIMIVGVGLSKMMGEYFSKLFMQTNKPTSYVYESHIIDLLPNMVQPKDLIVFLSSSGETSTIVQAAEKLRYKNVDTLAITNGADSTLSKSVRKTLSADIQRVQYAGYDLSARSSMVMLIDILFEYYLKKIK</sequence>
<evidence type="ECO:0000313" key="7">
    <source>
        <dbReference type="Proteomes" id="UP000276770"/>
    </source>
</evidence>
<dbReference type="EMBL" id="RCVZ01000008">
    <property type="protein sequence ID" value="RLQ94895.1"/>
    <property type="molecule type" value="Genomic_DNA"/>
</dbReference>
<dbReference type="SUPFAM" id="SSF53697">
    <property type="entry name" value="SIS domain"/>
    <property type="match status" value="1"/>
</dbReference>
<dbReference type="Gene3D" id="3.40.50.10490">
    <property type="entry name" value="Glucose-6-phosphate isomerase like protein, domain 1"/>
    <property type="match status" value="1"/>
</dbReference>
<dbReference type="InterPro" id="IPR047640">
    <property type="entry name" value="RpiR-like"/>
</dbReference>
<protein>
    <submittedName>
        <fullName evidence="6">MurR/RpiR family transcriptional regulator</fullName>
    </submittedName>
</protein>
<dbReference type="OrthoDB" id="6590756at2"/>